<keyword evidence="3" id="KW-0326">Glycosidase</keyword>
<dbReference type="PANTHER" id="PTHR46832:SF1">
    <property type="entry name" value="5'-METHYLTHIOADENOSINE_S-ADENOSYLHOMOCYSTEINE NUCLEOSIDASE"/>
    <property type="match status" value="1"/>
</dbReference>
<keyword evidence="1" id="KW-1133">Transmembrane helix</keyword>
<feature type="domain" description="Nucleoside phosphorylase" evidence="2">
    <location>
        <begin position="9"/>
        <end position="85"/>
    </location>
</feature>
<name>A0AAW9XFQ1_MESFC</name>
<dbReference type="NCBIfam" id="NF005522">
    <property type="entry name" value="PRK07164.1"/>
    <property type="match status" value="1"/>
</dbReference>
<gene>
    <name evidence="3" type="ORF">DR094_00140</name>
</gene>
<comment type="caution">
    <text evidence="3">The sequence shown here is derived from an EMBL/GenBank/DDBJ whole genome shotgun (WGS) entry which is preliminary data.</text>
</comment>
<dbReference type="EMBL" id="QQRD01000001">
    <property type="protein sequence ID" value="MXR56422.1"/>
    <property type="molecule type" value="Genomic_DNA"/>
</dbReference>
<sequence length="218" mass="25263">MKNTKIRTAIFYADVHEAQNLEHFGAKFLRNYKVFSKEISLWEYKNHAFFYINSGIGLINAAIFAQKIIAKFMITNIINYGACGANATIDFYKMKNQLIFPEKFYLLDVKTPWYPPGQLPYEPEFYQNNKIGKNSILGSSNSFIFKKEQVSEFTFVSFFDMEAFAFAQVSEKNNSNFYCIKYLTDQIENNSEIEEVNLAIKKGSKKAVKFVLELLSQL</sequence>
<dbReference type="InterPro" id="IPR000845">
    <property type="entry name" value="Nucleoside_phosphorylase_d"/>
</dbReference>
<feature type="transmembrane region" description="Helical" evidence="1">
    <location>
        <begin position="48"/>
        <end position="65"/>
    </location>
</feature>
<dbReference type="Gene3D" id="3.40.50.1580">
    <property type="entry name" value="Nucleoside phosphorylase domain"/>
    <property type="match status" value="1"/>
</dbReference>
<organism evidence="3 4">
    <name type="scientific">Mesomycoplasma flocculare</name>
    <name type="common">Mycoplasma flocculare</name>
    <dbReference type="NCBI Taxonomy" id="2128"/>
    <lineage>
        <taxon>Bacteria</taxon>
        <taxon>Bacillati</taxon>
        <taxon>Mycoplasmatota</taxon>
        <taxon>Mycoplasmoidales</taxon>
        <taxon>Metamycoplasmataceae</taxon>
        <taxon>Mesomycoplasma</taxon>
    </lineage>
</organism>
<dbReference type="InterPro" id="IPR035994">
    <property type="entry name" value="Nucleoside_phosphorylase_sf"/>
</dbReference>
<evidence type="ECO:0000259" key="2">
    <source>
        <dbReference type="Pfam" id="PF01048"/>
    </source>
</evidence>
<accession>A0AAW9XFQ1</accession>
<dbReference type="AlphaFoldDB" id="A0AAW9XFQ1"/>
<dbReference type="RefSeq" id="WP_160580964.1">
    <property type="nucleotide sequence ID" value="NZ_QQRC01000001.1"/>
</dbReference>
<dbReference type="Pfam" id="PF01048">
    <property type="entry name" value="PNP_UDP_1"/>
    <property type="match status" value="1"/>
</dbReference>
<dbReference type="GO" id="GO:0009116">
    <property type="term" value="P:nucleoside metabolic process"/>
    <property type="evidence" value="ECO:0007669"/>
    <property type="project" value="InterPro"/>
</dbReference>
<dbReference type="Proteomes" id="UP001193441">
    <property type="component" value="Unassembled WGS sequence"/>
</dbReference>
<evidence type="ECO:0000256" key="1">
    <source>
        <dbReference type="SAM" id="Phobius"/>
    </source>
</evidence>
<keyword evidence="1" id="KW-0812">Transmembrane</keyword>
<dbReference type="GO" id="GO:0008930">
    <property type="term" value="F:methylthioadenosine nucleosidase activity"/>
    <property type="evidence" value="ECO:0007669"/>
    <property type="project" value="UniProtKB-EC"/>
</dbReference>
<dbReference type="GO" id="GO:0019284">
    <property type="term" value="P:L-methionine salvage from S-adenosylmethionine"/>
    <property type="evidence" value="ECO:0007669"/>
    <property type="project" value="TreeGrafter"/>
</dbReference>
<keyword evidence="3" id="KW-0378">Hydrolase</keyword>
<proteinExistence type="predicted"/>
<protein>
    <submittedName>
        <fullName evidence="3">5'-methylthioadenosine nucleosidase</fullName>
        <ecNumber evidence="3">3.2.2.16</ecNumber>
    </submittedName>
</protein>
<dbReference type="PANTHER" id="PTHR46832">
    <property type="entry name" value="5'-METHYLTHIOADENOSINE/S-ADENOSYLHOMOCYSTEINE NUCLEOSIDASE"/>
    <property type="match status" value="1"/>
</dbReference>
<reference evidence="3" key="1">
    <citation type="submission" date="2018-07" db="EMBL/GenBank/DDBJ databases">
        <title>Genetic characterization of Mycoplasma hyopneumoniae, M. hyorhinis and M. flocculare isolates through whole genome sequencing analysis: comparative analysis of sequence types and putative genes involved in virulence.</title>
        <authorList>
            <person name="Fourour S."/>
            <person name="Lucas P."/>
            <person name="Touzain F."/>
            <person name="Tocqueville V."/>
            <person name="Kempf I."/>
            <person name="Marois-Crehan C."/>
        </authorList>
    </citation>
    <scope>NUCLEOTIDE SEQUENCE</scope>
    <source>
        <strain evidence="3">MF22</strain>
    </source>
</reference>
<evidence type="ECO:0000313" key="4">
    <source>
        <dbReference type="Proteomes" id="UP001193441"/>
    </source>
</evidence>
<keyword evidence="1" id="KW-0472">Membrane</keyword>
<dbReference type="GO" id="GO:0008782">
    <property type="term" value="F:adenosylhomocysteine nucleosidase activity"/>
    <property type="evidence" value="ECO:0007669"/>
    <property type="project" value="TreeGrafter"/>
</dbReference>
<dbReference type="GO" id="GO:0005829">
    <property type="term" value="C:cytosol"/>
    <property type="evidence" value="ECO:0007669"/>
    <property type="project" value="TreeGrafter"/>
</dbReference>
<dbReference type="EC" id="3.2.2.16" evidence="3"/>
<evidence type="ECO:0000313" key="3">
    <source>
        <dbReference type="EMBL" id="MXR56422.1"/>
    </source>
</evidence>
<dbReference type="SUPFAM" id="SSF53167">
    <property type="entry name" value="Purine and uridine phosphorylases"/>
    <property type="match status" value="1"/>
</dbReference>